<protein>
    <submittedName>
        <fullName evidence="2">Uncharacterized protein</fullName>
    </submittedName>
</protein>
<feature type="region of interest" description="Disordered" evidence="1">
    <location>
        <begin position="212"/>
        <end position="260"/>
    </location>
</feature>
<feature type="compositionally biased region" description="Basic residues" evidence="1">
    <location>
        <begin position="212"/>
        <end position="222"/>
    </location>
</feature>
<keyword evidence="3" id="KW-1185">Reference proteome</keyword>
<sequence length="260" mass="29876">MGQKKEESSSELRLVFVGGRTKEALFHKLCGQSKRWEKHAAYQDIHYLTVDHQGVEITIEVTDPGLGKTGGREMAIRDADMALLFYSHYDQPTFETISSLPAVFALRKKPCSIRLISDTDEMEMEETATSSSESVSEGYESDLERSGSRLRRRESMERMRERQENESVTTTKGEDLSSQLGDFCRFLHLSVSEWEDPMKSLLEMVEETLERRKKSKTRRRFSFSKESKNSFRANSASSTDGEKKDREKKEKVQSKVCSIQ</sequence>
<dbReference type="PANTHER" id="PTHR36935:SF1">
    <property type="entry name" value="RAS FAMILY PROTEIN"/>
    <property type="match status" value="1"/>
</dbReference>
<dbReference type="AlphaFoldDB" id="A0AAV5WQZ8"/>
<evidence type="ECO:0000256" key="1">
    <source>
        <dbReference type="SAM" id="MobiDB-lite"/>
    </source>
</evidence>
<accession>A0AAV5WQZ8</accession>
<feature type="compositionally biased region" description="Basic and acidic residues" evidence="1">
    <location>
        <begin position="142"/>
        <end position="165"/>
    </location>
</feature>
<comment type="caution">
    <text evidence="2">The sequence shown here is derived from an EMBL/GenBank/DDBJ whole genome shotgun (WGS) entry which is preliminary data.</text>
</comment>
<dbReference type="InterPro" id="IPR027417">
    <property type="entry name" value="P-loop_NTPase"/>
</dbReference>
<feature type="compositionally biased region" description="Basic and acidic residues" evidence="1">
    <location>
        <begin position="240"/>
        <end position="253"/>
    </location>
</feature>
<dbReference type="Proteomes" id="UP001432322">
    <property type="component" value="Unassembled WGS sequence"/>
</dbReference>
<feature type="compositionally biased region" description="Low complexity" evidence="1">
    <location>
        <begin position="127"/>
        <end position="138"/>
    </location>
</feature>
<evidence type="ECO:0000313" key="2">
    <source>
        <dbReference type="EMBL" id="GMT33119.1"/>
    </source>
</evidence>
<gene>
    <name evidence="2" type="ORF">PFISCL1PPCAC_24416</name>
</gene>
<evidence type="ECO:0000313" key="3">
    <source>
        <dbReference type="Proteomes" id="UP001432322"/>
    </source>
</evidence>
<feature type="region of interest" description="Disordered" evidence="1">
    <location>
        <begin position="117"/>
        <end position="174"/>
    </location>
</feature>
<proteinExistence type="predicted"/>
<dbReference type="PANTHER" id="PTHR36935">
    <property type="entry name" value="PROTEIN CBG00261"/>
    <property type="match status" value="1"/>
</dbReference>
<dbReference type="Gene3D" id="3.40.50.300">
    <property type="entry name" value="P-loop containing nucleotide triphosphate hydrolases"/>
    <property type="match status" value="1"/>
</dbReference>
<dbReference type="EMBL" id="BTSY01000006">
    <property type="protein sequence ID" value="GMT33119.1"/>
    <property type="molecule type" value="Genomic_DNA"/>
</dbReference>
<name>A0AAV5WQZ8_9BILA</name>
<reference evidence="2" key="1">
    <citation type="submission" date="2023-10" db="EMBL/GenBank/DDBJ databases">
        <title>Genome assembly of Pristionchus species.</title>
        <authorList>
            <person name="Yoshida K."/>
            <person name="Sommer R.J."/>
        </authorList>
    </citation>
    <scope>NUCLEOTIDE SEQUENCE</scope>
    <source>
        <strain evidence="2">RS5133</strain>
    </source>
</reference>
<organism evidence="2 3">
    <name type="scientific">Pristionchus fissidentatus</name>
    <dbReference type="NCBI Taxonomy" id="1538716"/>
    <lineage>
        <taxon>Eukaryota</taxon>
        <taxon>Metazoa</taxon>
        <taxon>Ecdysozoa</taxon>
        <taxon>Nematoda</taxon>
        <taxon>Chromadorea</taxon>
        <taxon>Rhabditida</taxon>
        <taxon>Rhabditina</taxon>
        <taxon>Diplogasteromorpha</taxon>
        <taxon>Diplogasteroidea</taxon>
        <taxon>Neodiplogasteridae</taxon>
        <taxon>Pristionchus</taxon>
    </lineage>
</organism>